<dbReference type="EMBL" id="JAODUP010000415">
    <property type="protein sequence ID" value="KAK2150254.1"/>
    <property type="molecule type" value="Genomic_DNA"/>
</dbReference>
<dbReference type="Proteomes" id="UP001208570">
    <property type="component" value="Unassembled WGS sequence"/>
</dbReference>
<sequence>MKTLLQQPLHNSFSKNRSKCRFVANMETIEQSDVHTTATMKPQDDTNKTSALPTCRFCKESHSFDTCKHIAALPFWRPTSTERVAYVLSIYAMYIIIQTAEGRALQNLSWKTSDHLACSLRNTRNVQSTLSNVASTAVNACYDLPSDDDQSSDCTVENIMAIMPVKVRVQGSTVVIYGSWQ</sequence>
<proteinExistence type="predicted"/>
<dbReference type="AlphaFoldDB" id="A0AAD9JCC5"/>
<name>A0AAD9JCC5_9ANNE</name>
<accession>A0AAD9JCC5</accession>
<evidence type="ECO:0000313" key="2">
    <source>
        <dbReference type="Proteomes" id="UP001208570"/>
    </source>
</evidence>
<protein>
    <submittedName>
        <fullName evidence="1">Uncharacterized protein</fullName>
    </submittedName>
</protein>
<comment type="caution">
    <text evidence="1">The sequence shown here is derived from an EMBL/GenBank/DDBJ whole genome shotgun (WGS) entry which is preliminary data.</text>
</comment>
<organism evidence="1 2">
    <name type="scientific">Paralvinella palmiformis</name>
    <dbReference type="NCBI Taxonomy" id="53620"/>
    <lineage>
        <taxon>Eukaryota</taxon>
        <taxon>Metazoa</taxon>
        <taxon>Spiralia</taxon>
        <taxon>Lophotrochozoa</taxon>
        <taxon>Annelida</taxon>
        <taxon>Polychaeta</taxon>
        <taxon>Sedentaria</taxon>
        <taxon>Canalipalpata</taxon>
        <taxon>Terebellida</taxon>
        <taxon>Terebelliformia</taxon>
        <taxon>Alvinellidae</taxon>
        <taxon>Paralvinella</taxon>
    </lineage>
</organism>
<evidence type="ECO:0000313" key="1">
    <source>
        <dbReference type="EMBL" id="KAK2150254.1"/>
    </source>
</evidence>
<reference evidence="1" key="1">
    <citation type="journal article" date="2023" name="Mol. Biol. Evol.">
        <title>Third-Generation Sequencing Reveals the Adaptive Role of the Epigenome in Three Deep-Sea Polychaetes.</title>
        <authorList>
            <person name="Perez M."/>
            <person name="Aroh O."/>
            <person name="Sun Y."/>
            <person name="Lan Y."/>
            <person name="Juniper S.K."/>
            <person name="Young C.R."/>
            <person name="Angers B."/>
            <person name="Qian P.Y."/>
        </authorList>
    </citation>
    <scope>NUCLEOTIDE SEQUENCE</scope>
    <source>
        <strain evidence="1">P08H-3</strain>
    </source>
</reference>
<keyword evidence="2" id="KW-1185">Reference proteome</keyword>
<gene>
    <name evidence="1" type="ORF">LSH36_415g00004</name>
</gene>